<feature type="region of interest" description="Disordered" evidence="1">
    <location>
        <begin position="52"/>
        <end position="95"/>
    </location>
</feature>
<evidence type="ECO:0000313" key="3">
    <source>
        <dbReference type="RefSeq" id="XP_025075418.1"/>
    </source>
</evidence>
<proteinExistence type="predicted"/>
<name>A0A8N1SBK6_9HYME</name>
<reference evidence="3" key="1">
    <citation type="submission" date="2025-08" db="UniProtKB">
        <authorList>
            <consortium name="RefSeq"/>
        </authorList>
    </citation>
    <scope>IDENTIFICATION</scope>
</reference>
<accession>A0A8N1SBK6</accession>
<evidence type="ECO:0000256" key="1">
    <source>
        <dbReference type="SAM" id="MobiDB-lite"/>
    </source>
</evidence>
<feature type="compositionally biased region" description="Basic and acidic residues" evidence="1">
    <location>
        <begin position="65"/>
        <end position="90"/>
    </location>
</feature>
<gene>
    <name evidence="3" type="primary">LOC112552971</name>
</gene>
<organism evidence="2 3">
    <name type="scientific">Pogonomyrmex barbatus</name>
    <name type="common">red harvester ant</name>
    <dbReference type="NCBI Taxonomy" id="144034"/>
    <lineage>
        <taxon>Eukaryota</taxon>
        <taxon>Metazoa</taxon>
        <taxon>Ecdysozoa</taxon>
        <taxon>Arthropoda</taxon>
        <taxon>Hexapoda</taxon>
        <taxon>Insecta</taxon>
        <taxon>Pterygota</taxon>
        <taxon>Neoptera</taxon>
        <taxon>Endopterygota</taxon>
        <taxon>Hymenoptera</taxon>
        <taxon>Apocrita</taxon>
        <taxon>Aculeata</taxon>
        <taxon>Formicoidea</taxon>
        <taxon>Formicidae</taxon>
        <taxon>Myrmicinae</taxon>
        <taxon>Pogonomyrmex</taxon>
    </lineage>
</organism>
<dbReference type="GeneID" id="112552971"/>
<feature type="compositionally biased region" description="Low complexity" evidence="1">
    <location>
        <begin position="54"/>
        <end position="63"/>
    </location>
</feature>
<evidence type="ECO:0000313" key="2">
    <source>
        <dbReference type="Proteomes" id="UP000504615"/>
    </source>
</evidence>
<dbReference type="AlphaFoldDB" id="A0A8N1SBK6"/>
<protein>
    <submittedName>
        <fullName evidence="3">Uncharacterized protein LOC112552971</fullName>
    </submittedName>
</protein>
<dbReference type="RefSeq" id="XP_025075418.1">
    <property type="nucleotide sequence ID" value="XM_025219633.1"/>
</dbReference>
<sequence>MTKKTLSVGDEAARALRISEERPRRGEGGSRLCRSQSKLSRGYAFCANQVTTHSSPCDECSSSDCEDKRWDCRRDSDESKTPKARVRSESEGSTGTTTVDFYARQVCCRECG</sequence>
<keyword evidence="2" id="KW-1185">Reference proteome</keyword>
<dbReference type="Proteomes" id="UP000504615">
    <property type="component" value="Unplaced"/>
</dbReference>